<accession>A0A371K5Z1</accession>
<proteinExistence type="predicted"/>
<evidence type="ECO:0000313" key="1">
    <source>
        <dbReference type="EMBL" id="RDZ29284.1"/>
    </source>
</evidence>
<dbReference type="Proteomes" id="UP000264492">
    <property type="component" value="Unassembled WGS sequence"/>
</dbReference>
<name>A0A371K5Z1_9GAMM</name>
<comment type="caution">
    <text evidence="1">The sequence shown here is derived from an EMBL/GenBank/DDBJ whole genome shotgun (WGS) entry which is preliminary data.</text>
</comment>
<sequence>MDDYPEMLAIVRALARYLRANPNSSDTAEGIATWWFREHSVVDGRALMDALDWMRERGLLEMLSANSTGDRYRCIASAEQLDGVLSELSRRRLT</sequence>
<gene>
    <name evidence="1" type="ORF">DX914_09425</name>
</gene>
<protein>
    <submittedName>
        <fullName evidence="1">Uncharacterized protein</fullName>
    </submittedName>
</protein>
<dbReference type="EMBL" id="QTSU01000001">
    <property type="protein sequence ID" value="RDZ29284.1"/>
    <property type="molecule type" value="Genomic_DNA"/>
</dbReference>
<evidence type="ECO:0000313" key="2">
    <source>
        <dbReference type="Proteomes" id="UP000264492"/>
    </source>
</evidence>
<reference evidence="1 2" key="1">
    <citation type="submission" date="2018-08" db="EMBL/GenBank/DDBJ databases">
        <title>Lysobacter sp. zong2l5, whole genome shotgun sequence.</title>
        <authorList>
            <person name="Zhang X."/>
            <person name="Feng G."/>
            <person name="Zhu H."/>
        </authorList>
    </citation>
    <scope>NUCLEOTIDE SEQUENCE [LARGE SCALE GENOMIC DNA]</scope>
    <source>
        <strain evidence="2">zong2l5</strain>
    </source>
</reference>
<organism evidence="1 2">
    <name type="scientific">Lysobacter silvisoli</name>
    <dbReference type="NCBI Taxonomy" id="2293254"/>
    <lineage>
        <taxon>Bacteria</taxon>
        <taxon>Pseudomonadati</taxon>
        <taxon>Pseudomonadota</taxon>
        <taxon>Gammaproteobacteria</taxon>
        <taxon>Lysobacterales</taxon>
        <taxon>Lysobacteraceae</taxon>
        <taxon>Lysobacter</taxon>
    </lineage>
</organism>
<keyword evidence="2" id="KW-1185">Reference proteome</keyword>
<dbReference type="AlphaFoldDB" id="A0A371K5Z1"/>